<protein>
    <submittedName>
        <fullName evidence="2">Uncharacterized protein LOC108564981 isoform X1</fullName>
    </submittedName>
</protein>
<dbReference type="Proteomes" id="UP000695000">
    <property type="component" value="Unplaced"/>
</dbReference>
<name>A0ABM1MYP4_NICVS</name>
<keyword evidence="1" id="KW-1185">Reference proteome</keyword>
<sequence>MQRIISLQTFRSADRSASSEFVTKRLCCSFLFSVAFLSLLGGFLLGRYATDRAILLKNHIKQQTEQRRTNDAMSNITSILNRISKMDILGPLQSSDDFRSKLKCTKYKDVDVEEGNFDNINLATRRALSLHMEALRRCFWDVGDFLEGRSATNFTSD</sequence>
<proteinExistence type="predicted"/>
<dbReference type="RefSeq" id="XP_017779694.1">
    <property type="nucleotide sequence ID" value="XM_017924205.1"/>
</dbReference>
<reference evidence="2" key="1">
    <citation type="submission" date="2025-08" db="UniProtKB">
        <authorList>
            <consortium name="RefSeq"/>
        </authorList>
    </citation>
    <scope>IDENTIFICATION</scope>
    <source>
        <tissue evidence="2">Whole Larva</tissue>
    </source>
</reference>
<dbReference type="GeneID" id="108564981"/>
<accession>A0ABM1MYP4</accession>
<organism evidence="1 2">
    <name type="scientific">Nicrophorus vespilloides</name>
    <name type="common">Boreal carrion beetle</name>
    <dbReference type="NCBI Taxonomy" id="110193"/>
    <lineage>
        <taxon>Eukaryota</taxon>
        <taxon>Metazoa</taxon>
        <taxon>Ecdysozoa</taxon>
        <taxon>Arthropoda</taxon>
        <taxon>Hexapoda</taxon>
        <taxon>Insecta</taxon>
        <taxon>Pterygota</taxon>
        <taxon>Neoptera</taxon>
        <taxon>Endopterygota</taxon>
        <taxon>Coleoptera</taxon>
        <taxon>Polyphaga</taxon>
        <taxon>Staphyliniformia</taxon>
        <taxon>Silphidae</taxon>
        <taxon>Nicrophorinae</taxon>
        <taxon>Nicrophorus</taxon>
    </lineage>
</organism>
<evidence type="ECO:0000313" key="2">
    <source>
        <dbReference type="RefSeq" id="XP_017779694.1"/>
    </source>
</evidence>
<gene>
    <name evidence="2" type="primary">LOC108564981</name>
</gene>
<evidence type="ECO:0000313" key="1">
    <source>
        <dbReference type="Proteomes" id="UP000695000"/>
    </source>
</evidence>